<dbReference type="EMBL" id="BMGC01000043">
    <property type="protein sequence ID" value="GGB45430.1"/>
    <property type="molecule type" value="Genomic_DNA"/>
</dbReference>
<dbReference type="InterPro" id="IPR005693">
    <property type="entry name" value="Mce"/>
</dbReference>
<dbReference type="PANTHER" id="PTHR33371:SF16">
    <property type="entry name" value="MCE-FAMILY PROTEIN MCE3F"/>
    <property type="match status" value="1"/>
</dbReference>
<accession>A0A916WZH3</accession>
<protein>
    <submittedName>
        <fullName evidence="3">Hypothetical MCE-family protein</fullName>
    </submittedName>
</protein>
<gene>
    <name evidence="3" type="ORF">GCM10011489_36070</name>
</gene>
<dbReference type="PANTHER" id="PTHR33371">
    <property type="entry name" value="INTERMEMBRANE PHOSPHOLIPID TRANSPORT SYSTEM BINDING PROTEIN MLAD-RELATED"/>
    <property type="match status" value="1"/>
</dbReference>
<organism evidence="3 4">
    <name type="scientific">Gordonia jinhuaensis</name>
    <dbReference type="NCBI Taxonomy" id="1517702"/>
    <lineage>
        <taxon>Bacteria</taxon>
        <taxon>Bacillati</taxon>
        <taxon>Actinomycetota</taxon>
        <taxon>Actinomycetes</taxon>
        <taxon>Mycobacteriales</taxon>
        <taxon>Gordoniaceae</taxon>
        <taxon>Gordonia</taxon>
    </lineage>
</organism>
<keyword evidence="1" id="KW-1133">Transmembrane helix</keyword>
<dbReference type="RefSeq" id="WP_188588458.1">
    <property type="nucleotide sequence ID" value="NZ_BMGC01000043.1"/>
</dbReference>
<reference evidence="3" key="1">
    <citation type="journal article" date="2014" name="Int. J. Syst. Evol. Microbiol.">
        <title>Complete genome sequence of Corynebacterium casei LMG S-19264T (=DSM 44701T), isolated from a smear-ripened cheese.</title>
        <authorList>
            <consortium name="US DOE Joint Genome Institute (JGI-PGF)"/>
            <person name="Walter F."/>
            <person name="Albersmeier A."/>
            <person name="Kalinowski J."/>
            <person name="Ruckert C."/>
        </authorList>
    </citation>
    <scope>NUCLEOTIDE SEQUENCE</scope>
    <source>
        <strain evidence="3">CGMCC 1.12827</strain>
    </source>
</reference>
<dbReference type="GO" id="GO:0005576">
    <property type="term" value="C:extracellular region"/>
    <property type="evidence" value="ECO:0007669"/>
    <property type="project" value="TreeGrafter"/>
</dbReference>
<dbReference type="InterPro" id="IPR052336">
    <property type="entry name" value="MlaD_Phospholipid_Transporter"/>
</dbReference>
<dbReference type="Pfam" id="PF02470">
    <property type="entry name" value="MlaD"/>
    <property type="match status" value="1"/>
</dbReference>
<keyword evidence="1" id="KW-0812">Transmembrane</keyword>
<proteinExistence type="predicted"/>
<evidence type="ECO:0000313" key="3">
    <source>
        <dbReference type="EMBL" id="GGB45430.1"/>
    </source>
</evidence>
<name>A0A916WZH3_9ACTN</name>
<evidence type="ECO:0000256" key="1">
    <source>
        <dbReference type="SAM" id="Phobius"/>
    </source>
</evidence>
<reference evidence="3" key="2">
    <citation type="submission" date="2020-09" db="EMBL/GenBank/DDBJ databases">
        <authorList>
            <person name="Sun Q."/>
            <person name="Zhou Y."/>
        </authorList>
    </citation>
    <scope>NUCLEOTIDE SEQUENCE</scope>
    <source>
        <strain evidence="3">CGMCC 1.12827</strain>
    </source>
</reference>
<dbReference type="NCBIfam" id="TIGR00996">
    <property type="entry name" value="Mtu_fam_mce"/>
    <property type="match status" value="1"/>
</dbReference>
<evidence type="ECO:0000259" key="2">
    <source>
        <dbReference type="Pfam" id="PF02470"/>
    </source>
</evidence>
<dbReference type="AlphaFoldDB" id="A0A916WZH3"/>
<comment type="caution">
    <text evidence="3">The sequence shown here is derived from an EMBL/GenBank/DDBJ whole genome shotgun (WGS) entry which is preliminary data.</text>
</comment>
<dbReference type="Proteomes" id="UP000621454">
    <property type="component" value="Unassembled WGS sequence"/>
</dbReference>
<keyword evidence="4" id="KW-1185">Reference proteome</keyword>
<evidence type="ECO:0000313" key="4">
    <source>
        <dbReference type="Proteomes" id="UP000621454"/>
    </source>
</evidence>
<dbReference type="InterPro" id="IPR003399">
    <property type="entry name" value="Mce/MlaD"/>
</dbReference>
<sequence length="464" mass="49337">MRITRFVRIQLIIFAIVSVISLVVVGVFYVQIPTMLGFGRYTLTLQLPATGGLYANGNVSLRGVDVGRVRSVTLTPDGVRARLSIDSDTKIPRSSVASVRSMSAIGEQYVEFVPTDNGPSGNFPDGSVIRTDNIPTDVSTMLSAADELLGSIGSNDLRTVIDEAFTAFDGTAADLARLIDSMSLFVDAANKNAQPTIDLIEQARPLLDSQAVTTGEIRQWTANMVKVTDHLRADTPSITGILDKGPGAAGAAQELFASMNQTLPLLFSNLGTTARTLAVYLPNLRQILVMYPRLMAVLITAVNTEDNRKGANVDYSLAFQDPGTCTVGFLPFGDRRSSAVQTPRELPSGLLCRVPQDDQLAVRGTRNFPCVEFPGRRAPTPEECRTGYKPLGKNVPIIIGPGVGTTTQATPSSYRPGTAVYGGGYDPSSGTTIGPDGKTYALGLGDDTQGGDATWQTLIAGTVK</sequence>
<feature type="domain" description="Mce/MlaD" evidence="2">
    <location>
        <begin position="40"/>
        <end position="114"/>
    </location>
</feature>
<keyword evidence="1" id="KW-0472">Membrane</keyword>
<feature type="transmembrane region" description="Helical" evidence="1">
    <location>
        <begin position="12"/>
        <end position="32"/>
    </location>
</feature>